<sequence length="56" mass="6343">MLAQSCCQHGTQSTTHRLRLEIETLIQRLKRHCPLIRKLAGSATSSIDMLDKLHVC</sequence>
<protein>
    <submittedName>
        <fullName evidence="1">Uncharacterized protein</fullName>
    </submittedName>
</protein>
<keyword evidence="2" id="KW-1185">Reference proteome</keyword>
<dbReference type="Proteomes" id="UP000315349">
    <property type="component" value="Chromosome"/>
</dbReference>
<organism evidence="1 2">
    <name type="scientific">Planctopirus ephydatiae</name>
    <dbReference type="NCBI Taxonomy" id="2528019"/>
    <lineage>
        <taxon>Bacteria</taxon>
        <taxon>Pseudomonadati</taxon>
        <taxon>Planctomycetota</taxon>
        <taxon>Planctomycetia</taxon>
        <taxon>Planctomycetales</taxon>
        <taxon>Planctomycetaceae</taxon>
        <taxon>Planctopirus</taxon>
    </lineage>
</organism>
<accession>A0A518GHY8</accession>
<dbReference type="AlphaFoldDB" id="A0A518GHY8"/>
<evidence type="ECO:0000313" key="1">
    <source>
        <dbReference type="EMBL" id="QDV28204.1"/>
    </source>
</evidence>
<evidence type="ECO:0000313" key="2">
    <source>
        <dbReference type="Proteomes" id="UP000315349"/>
    </source>
</evidence>
<gene>
    <name evidence="1" type="ORF">Spb1_00670</name>
</gene>
<name>A0A518GHY8_9PLAN</name>
<proteinExistence type="predicted"/>
<reference evidence="1 2" key="1">
    <citation type="submission" date="2019-02" db="EMBL/GenBank/DDBJ databases">
        <title>Deep-cultivation of Planctomycetes and their phenomic and genomic characterization uncovers novel biology.</title>
        <authorList>
            <person name="Wiegand S."/>
            <person name="Jogler M."/>
            <person name="Boedeker C."/>
            <person name="Pinto D."/>
            <person name="Vollmers J."/>
            <person name="Rivas-Marin E."/>
            <person name="Kohn T."/>
            <person name="Peeters S.H."/>
            <person name="Heuer A."/>
            <person name="Rast P."/>
            <person name="Oberbeckmann S."/>
            <person name="Bunk B."/>
            <person name="Jeske O."/>
            <person name="Meyerdierks A."/>
            <person name="Storesund J.E."/>
            <person name="Kallscheuer N."/>
            <person name="Luecker S."/>
            <person name="Lage O.M."/>
            <person name="Pohl T."/>
            <person name="Merkel B.J."/>
            <person name="Hornburger P."/>
            <person name="Mueller R.-W."/>
            <person name="Bruemmer F."/>
            <person name="Labrenz M."/>
            <person name="Spormann A.M."/>
            <person name="Op den Camp H."/>
            <person name="Overmann J."/>
            <person name="Amann R."/>
            <person name="Jetten M.S.M."/>
            <person name="Mascher T."/>
            <person name="Medema M.H."/>
            <person name="Devos D.P."/>
            <person name="Kaster A.-K."/>
            <person name="Ovreas L."/>
            <person name="Rohde M."/>
            <person name="Galperin M.Y."/>
            <person name="Jogler C."/>
        </authorList>
    </citation>
    <scope>NUCLEOTIDE SEQUENCE [LARGE SCALE GENOMIC DNA]</scope>
    <source>
        <strain evidence="1 2">Spb1</strain>
    </source>
</reference>
<dbReference type="EMBL" id="CP036299">
    <property type="protein sequence ID" value="QDV28204.1"/>
    <property type="molecule type" value="Genomic_DNA"/>
</dbReference>
<dbReference type="KEGG" id="peh:Spb1_00670"/>